<protein>
    <submittedName>
        <fullName evidence="2">Uncharacterized protein</fullName>
    </submittedName>
</protein>
<evidence type="ECO:0000256" key="1">
    <source>
        <dbReference type="SAM" id="MobiDB-lite"/>
    </source>
</evidence>
<reference evidence="2 3" key="1">
    <citation type="submission" date="2014-04" db="EMBL/GenBank/DDBJ databases">
        <title>Evolutionary Origins and Diversification of the Mycorrhizal Mutualists.</title>
        <authorList>
            <consortium name="DOE Joint Genome Institute"/>
            <consortium name="Mycorrhizal Genomics Consortium"/>
            <person name="Kohler A."/>
            <person name="Kuo A."/>
            <person name="Nagy L.G."/>
            <person name="Floudas D."/>
            <person name="Copeland A."/>
            <person name="Barry K.W."/>
            <person name="Cichocki N."/>
            <person name="Veneault-Fourrey C."/>
            <person name="LaButti K."/>
            <person name="Lindquist E.A."/>
            <person name="Lipzen A."/>
            <person name="Lundell T."/>
            <person name="Morin E."/>
            <person name="Murat C."/>
            <person name="Riley R."/>
            <person name="Ohm R."/>
            <person name="Sun H."/>
            <person name="Tunlid A."/>
            <person name="Henrissat B."/>
            <person name="Grigoriev I.V."/>
            <person name="Hibbett D.S."/>
            <person name="Martin F."/>
        </authorList>
    </citation>
    <scope>NUCLEOTIDE SEQUENCE [LARGE SCALE GENOMIC DNA]</scope>
    <source>
        <strain evidence="2 3">FD-317 M1</strain>
    </source>
</reference>
<dbReference type="Proteomes" id="UP000053593">
    <property type="component" value="Unassembled WGS sequence"/>
</dbReference>
<feature type="compositionally biased region" description="Acidic residues" evidence="1">
    <location>
        <begin position="79"/>
        <end position="88"/>
    </location>
</feature>
<dbReference type="EMBL" id="KN834777">
    <property type="protein sequence ID" value="KIK59946.1"/>
    <property type="molecule type" value="Genomic_DNA"/>
</dbReference>
<dbReference type="HOGENOM" id="CLU_073885_0_0_1"/>
<feature type="compositionally biased region" description="Low complexity" evidence="1">
    <location>
        <begin position="115"/>
        <end position="136"/>
    </location>
</feature>
<sequence>MASDSVPAFFIDWTKYPNLTRVKCCLVAFWDRSGPLFIAPFKCTMPSPTSALEPKLQPTRSRNSSGMTKPQPTGGEIISAEDDEDDNPVSDSDLVLLRQHMGNYIDSEEVDLNSKHPPASKPSNPSSQSIQSPTPSHARKHQPSCTPRSNFTTCHPTRAQTPGTHQPFQIHSNSPTGSLSSGSHQQRSRTHGQAVCQPTYPDSHSSACAPQACQILLSLFSFTLPPTFQPTDMDLGNDGDDVEALRWMTGMDHNLRMTIADMLNSSDIRR</sequence>
<feature type="compositionally biased region" description="Polar residues" evidence="1">
    <location>
        <begin position="143"/>
        <end position="171"/>
    </location>
</feature>
<organism evidence="2 3">
    <name type="scientific">Collybiopsis luxurians FD-317 M1</name>
    <dbReference type="NCBI Taxonomy" id="944289"/>
    <lineage>
        <taxon>Eukaryota</taxon>
        <taxon>Fungi</taxon>
        <taxon>Dikarya</taxon>
        <taxon>Basidiomycota</taxon>
        <taxon>Agaricomycotina</taxon>
        <taxon>Agaricomycetes</taxon>
        <taxon>Agaricomycetidae</taxon>
        <taxon>Agaricales</taxon>
        <taxon>Marasmiineae</taxon>
        <taxon>Omphalotaceae</taxon>
        <taxon>Collybiopsis</taxon>
        <taxon>Collybiopsis luxurians</taxon>
    </lineage>
</organism>
<proteinExistence type="predicted"/>
<accession>A0A0D0BWG8</accession>
<feature type="region of interest" description="Disordered" evidence="1">
    <location>
        <begin position="110"/>
        <end position="203"/>
    </location>
</feature>
<feature type="compositionally biased region" description="Low complexity" evidence="1">
    <location>
        <begin position="172"/>
        <end position="183"/>
    </location>
</feature>
<keyword evidence="3" id="KW-1185">Reference proteome</keyword>
<evidence type="ECO:0000313" key="3">
    <source>
        <dbReference type="Proteomes" id="UP000053593"/>
    </source>
</evidence>
<feature type="compositionally biased region" description="Polar residues" evidence="1">
    <location>
        <begin position="58"/>
        <end position="71"/>
    </location>
</feature>
<dbReference type="AlphaFoldDB" id="A0A0D0BWG8"/>
<evidence type="ECO:0000313" key="2">
    <source>
        <dbReference type="EMBL" id="KIK59946.1"/>
    </source>
</evidence>
<feature type="region of interest" description="Disordered" evidence="1">
    <location>
        <begin position="48"/>
        <end position="90"/>
    </location>
</feature>
<gene>
    <name evidence="2" type="ORF">GYMLUDRAFT_244722</name>
</gene>
<name>A0A0D0BWG8_9AGAR</name>